<dbReference type="PROSITE" id="PS50048">
    <property type="entry name" value="ZN2_CY6_FUNGAL_2"/>
    <property type="match status" value="1"/>
</dbReference>
<proteinExistence type="predicted"/>
<gene>
    <name evidence="5" type="ORF">HYPSUDRAFT_40083</name>
</gene>
<dbReference type="EMBL" id="KN817544">
    <property type="protein sequence ID" value="KJA23275.1"/>
    <property type="molecule type" value="Genomic_DNA"/>
</dbReference>
<dbReference type="STRING" id="945553.A0A0D2PUK4"/>
<feature type="compositionally biased region" description="Basic and acidic residues" evidence="3">
    <location>
        <begin position="117"/>
        <end position="128"/>
    </location>
</feature>
<dbReference type="Pfam" id="PF00172">
    <property type="entry name" value="Zn_clus"/>
    <property type="match status" value="1"/>
</dbReference>
<dbReference type="GO" id="GO:0000981">
    <property type="term" value="F:DNA-binding transcription factor activity, RNA polymerase II-specific"/>
    <property type="evidence" value="ECO:0007669"/>
    <property type="project" value="InterPro"/>
</dbReference>
<feature type="compositionally biased region" description="Gly residues" evidence="3">
    <location>
        <begin position="208"/>
        <end position="228"/>
    </location>
</feature>
<feature type="region of interest" description="Disordered" evidence="3">
    <location>
        <begin position="200"/>
        <end position="272"/>
    </location>
</feature>
<protein>
    <recommendedName>
        <fullName evidence="4">Zn(2)-C6 fungal-type domain-containing protein</fullName>
    </recommendedName>
</protein>
<dbReference type="SUPFAM" id="SSF57701">
    <property type="entry name" value="Zn2/Cys6 DNA-binding domain"/>
    <property type="match status" value="1"/>
</dbReference>
<organism evidence="5 6">
    <name type="scientific">Hypholoma sublateritium (strain FD-334 SS-4)</name>
    <dbReference type="NCBI Taxonomy" id="945553"/>
    <lineage>
        <taxon>Eukaryota</taxon>
        <taxon>Fungi</taxon>
        <taxon>Dikarya</taxon>
        <taxon>Basidiomycota</taxon>
        <taxon>Agaricomycotina</taxon>
        <taxon>Agaricomycetes</taxon>
        <taxon>Agaricomycetidae</taxon>
        <taxon>Agaricales</taxon>
        <taxon>Agaricineae</taxon>
        <taxon>Strophariaceae</taxon>
        <taxon>Hypholoma</taxon>
    </lineage>
</organism>
<feature type="region of interest" description="Disordered" evidence="3">
    <location>
        <begin position="112"/>
        <end position="164"/>
    </location>
</feature>
<accession>A0A0D2PUK4</accession>
<dbReference type="OrthoDB" id="2269373at2759"/>
<dbReference type="InterPro" id="IPR001138">
    <property type="entry name" value="Zn2Cys6_DnaBD"/>
</dbReference>
<dbReference type="Gene3D" id="4.10.240.10">
    <property type="entry name" value="Zn(2)-C6 fungal-type DNA-binding domain"/>
    <property type="match status" value="1"/>
</dbReference>
<dbReference type="PANTHER" id="PTHR31001:SF81">
    <property type="entry name" value="ZN(II)2CYS6 TRANSCRIPTION FACTOR"/>
    <property type="match status" value="1"/>
</dbReference>
<dbReference type="GO" id="GO:0008270">
    <property type="term" value="F:zinc ion binding"/>
    <property type="evidence" value="ECO:0007669"/>
    <property type="project" value="InterPro"/>
</dbReference>
<dbReference type="SMART" id="SM00066">
    <property type="entry name" value="GAL4"/>
    <property type="match status" value="1"/>
</dbReference>
<evidence type="ECO:0000313" key="5">
    <source>
        <dbReference type="EMBL" id="KJA23275.1"/>
    </source>
</evidence>
<feature type="compositionally biased region" description="Gly residues" evidence="3">
    <location>
        <begin position="240"/>
        <end position="255"/>
    </location>
</feature>
<comment type="subcellular location">
    <subcellularLocation>
        <location evidence="1">Nucleus</location>
    </subcellularLocation>
</comment>
<dbReference type="PROSITE" id="PS00463">
    <property type="entry name" value="ZN2_CY6_FUNGAL_1"/>
    <property type="match status" value="1"/>
</dbReference>
<reference evidence="6" key="1">
    <citation type="submission" date="2014-04" db="EMBL/GenBank/DDBJ databases">
        <title>Evolutionary Origins and Diversification of the Mycorrhizal Mutualists.</title>
        <authorList>
            <consortium name="DOE Joint Genome Institute"/>
            <consortium name="Mycorrhizal Genomics Consortium"/>
            <person name="Kohler A."/>
            <person name="Kuo A."/>
            <person name="Nagy L.G."/>
            <person name="Floudas D."/>
            <person name="Copeland A."/>
            <person name="Barry K.W."/>
            <person name="Cichocki N."/>
            <person name="Veneault-Fourrey C."/>
            <person name="LaButti K."/>
            <person name="Lindquist E.A."/>
            <person name="Lipzen A."/>
            <person name="Lundell T."/>
            <person name="Morin E."/>
            <person name="Murat C."/>
            <person name="Riley R."/>
            <person name="Ohm R."/>
            <person name="Sun H."/>
            <person name="Tunlid A."/>
            <person name="Henrissat B."/>
            <person name="Grigoriev I.V."/>
            <person name="Hibbett D.S."/>
            <person name="Martin F."/>
        </authorList>
    </citation>
    <scope>NUCLEOTIDE SEQUENCE [LARGE SCALE GENOMIC DNA]</scope>
    <source>
        <strain evidence="6">FD-334 SS-4</strain>
    </source>
</reference>
<feature type="domain" description="Zn(2)-C6 fungal-type" evidence="4">
    <location>
        <begin position="41"/>
        <end position="72"/>
    </location>
</feature>
<dbReference type="CDD" id="cd00067">
    <property type="entry name" value="GAL4"/>
    <property type="match status" value="1"/>
</dbReference>
<keyword evidence="6" id="KW-1185">Reference proteome</keyword>
<evidence type="ECO:0000259" key="4">
    <source>
        <dbReference type="PROSITE" id="PS50048"/>
    </source>
</evidence>
<name>A0A0D2PUK4_HYPSF</name>
<dbReference type="InterPro" id="IPR036864">
    <property type="entry name" value="Zn2-C6_fun-type_DNA-bd_sf"/>
</dbReference>
<dbReference type="OMA" id="MHYSCAC"/>
<dbReference type="GO" id="GO:0005634">
    <property type="term" value="C:nucleus"/>
    <property type="evidence" value="ECO:0007669"/>
    <property type="project" value="UniProtKB-SubCell"/>
</dbReference>
<evidence type="ECO:0000256" key="3">
    <source>
        <dbReference type="SAM" id="MobiDB-lite"/>
    </source>
</evidence>
<evidence type="ECO:0000256" key="1">
    <source>
        <dbReference type="ARBA" id="ARBA00004123"/>
    </source>
</evidence>
<evidence type="ECO:0000256" key="2">
    <source>
        <dbReference type="ARBA" id="ARBA00023242"/>
    </source>
</evidence>
<dbReference type="InterPro" id="IPR050613">
    <property type="entry name" value="Sec_Metabolite_Reg"/>
</dbReference>
<evidence type="ECO:0000313" key="6">
    <source>
        <dbReference type="Proteomes" id="UP000054270"/>
    </source>
</evidence>
<keyword evidence="2" id="KW-0539">Nucleus</keyword>
<dbReference type="Proteomes" id="UP000054270">
    <property type="component" value="Unassembled WGS sequence"/>
</dbReference>
<dbReference type="AlphaFoldDB" id="A0A0D2PUK4"/>
<dbReference type="PANTHER" id="PTHR31001">
    <property type="entry name" value="UNCHARACTERIZED TRANSCRIPTIONAL REGULATORY PROTEIN"/>
    <property type="match status" value="1"/>
</dbReference>
<sequence length="425" mass="44564">MMSPVSPDDFQPLQLKGEILDLDFTVDTDHRKRRRNRTTQSCLNCHTSKRKCDRKRPCQRCIQLGLTGLCVYEIDDPALRDDPSVDESTRLRNRIAELESLVRELRGKPHPRWAETSFRDGDPNEKWHSRATKCAPLPKRHAPPPGSDEHLRGGPGGGGRALLSPIKTEPLTEANAHLYRFSASPAPSMRYHTFQADVRSDSASSFEDGGGGGARYGPAGGSQGGGMPYSGPAPPNGASANGGGGYANGSGGGGPAPSSYSDGGGGGGYPGSDDGHAYGEHYSAGGGSPPMHYSCACRAAPALGAAYMNLAQTVSAAIGALRQYGPHHQGGAQCAVYRRVLELQSALHSGTDSPGLVGPAYDSGPPSDNEIMTPLSASSGHASFHTGSPGVSPQEWTHMAAAGFNPYFPVAPEHHSVYGVGHVMS</sequence>